<dbReference type="Gene3D" id="3.40.50.300">
    <property type="entry name" value="P-loop containing nucleotide triphosphate hydrolases"/>
    <property type="match status" value="1"/>
</dbReference>
<dbReference type="CDD" id="cd17929">
    <property type="entry name" value="DEXHc_priA"/>
    <property type="match status" value="1"/>
</dbReference>
<dbReference type="InterPro" id="IPR041222">
    <property type="entry name" value="PriA_3primeBD"/>
</dbReference>
<keyword evidence="8" id="KW-0067">ATP-binding</keyword>
<keyword evidence="9" id="KW-0238">DNA-binding</keyword>
<evidence type="ECO:0000256" key="7">
    <source>
        <dbReference type="ARBA" id="ARBA00022833"/>
    </source>
</evidence>
<dbReference type="GO" id="GO:0006310">
    <property type="term" value="P:DNA recombination"/>
    <property type="evidence" value="ECO:0007669"/>
    <property type="project" value="InterPro"/>
</dbReference>
<dbReference type="Pfam" id="PF17764">
    <property type="entry name" value="PriA_3primeBD"/>
    <property type="match status" value="1"/>
</dbReference>
<evidence type="ECO:0000256" key="3">
    <source>
        <dbReference type="ARBA" id="ARBA00022723"/>
    </source>
</evidence>
<dbReference type="InterPro" id="IPR014001">
    <property type="entry name" value="Helicase_ATP-bd"/>
</dbReference>
<keyword evidence="1" id="KW-0639">Primosome</keyword>
<evidence type="ECO:0000256" key="5">
    <source>
        <dbReference type="ARBA" id="ARBA00022801"/>
    </source>
</evidence>
<keyword evidence="10" id="KW-0413">Isomerase</keyword>
<proteinExistence type="predicted"/>
<evidence type="ECO:0000256" key="1">
    <source>
        <dbReference type="ARBA" id="ARBA00022515"/>
    </source>
</evidence>
<organism evidence="14">
    <name type="scientific">marine sediment metagenome</name>
    <dbReference type="NCBI Taxonomy" id="412755"/>
    <lineage>
        <taxon>unclassified sequences</taxon>
        <taxon>metagenomes</taxon>
        <taxon>ecological metagenomes</taxon>
    </lineage>
</organism>
<dbReference type="GO" id="GO:0043138">
    <property type="term" value="F:3'-5' DNA helicase activity"/>
    <property type="evidence" value="ECO:0007669"/>
    <property type="project" value="UniProtKB-EC"/>
</dbReference>
<sequence length="526" mass="59278">MKLTILQIALPCPLRLSFDYLSNNSEITWQTGMRVKVPFGNRELIGIIVNIQQTHEENKTSKLKTIIEAIDQQPIFEADLLSLTQWLSDYYHHPIGDCFQTVLPKKIRLGGSAELETETYWQLSGDKNEFKLGKKQQQLFTLLKDHPEGISQKVIYQHIGQCRTSLLGLEDKKIIRSVQNIKQPLISHDAVQHCQLNQEQQLAVDSVWKKKSLFSPFLLQGVTGSGKTEVYMQLAENMVNAGKQILILIPEIGLTTQFVDRFKRRLNARIVVLNSAISDGERTQSWLLAKAGLADIVIGTRSAVFTPLPNLGLIIIDEEHDASYKQQDGLRYHARNVALIRAQRANVPIVMGSATPSLESLYNVEQQRYQVLTLNQRATGANIPKIKLIDSRGPMANSGISTVLYHAIKTQLAADNQVLLFINRRGFAPVLMCHDCGWQATCSHCDARMIVHQRRNILCCHHCGLIQRLVEQCPTCKAGDLKTYGAGTEQIEHTLQAYFPETPVLRIDRDSTQKVNAFAEIVDDIR</sequence>
<dbReference type="GO" id="GO:0016787">
    <property type="term" value="F:hydrolase activity"/>
    <property type="evidence" value="ECO:0007669"/>
    <property type="project" value="UniProtKB-KW"/>
</dbReference>
<dbReference type="EC" id="5.6.2.4" evidence="11"/>
<keyword evidence="7" id="KW-0862">Zinc</keyword>
<evidence type="ECO:0000256" key="8">
    <source>
        <dbReference type="ARBA" id="ARBA00022840"/>
    </source>
</evidence>
<dbReference type="NCBIfam" id="TIGR00595">
    <property type="entry name" value="priA"/>
    <property type="match status" value="1"/>
</dbReference>
<keyword evidence="6" id="KW-0347">Helicase</keyword>
<dbReference type="Gene3D" id="3.40.1440.60">
    <property type="entry name" value="PriA, 3(prime) DNA-binding domain"/>
    <property type="match status" value="1"/>
</dbReference>
<evidence type="ECO:0000259" key="13">
    <source>
        <dbReference type="PROSITE" id="PS51192"/>
    </source>
</evidence>
<evidence type="ECO:0000256" key="2">
    <source>
        <dbReference type="ARBA" id="ARBA00022705"/>
    </source>
</evidence>
<dbReference type="FunFam" id="3.40.1440.60:FF:000001">
    <property type="entry name" value="Primosomal protein N"/>
    <property type="match status" value="1"/>
</dbReference>
<dbReference type="InterPro" id="IPR011545">
    <property type="entry name" value="DEAD/DEAH_box_helicase_dom"/>
</dbReference>
<dbReference type="PROSITE" id="PS51192">
    <property type="entry name" value="HELICASE_ATP_BIND_1"/>
    <property type="match status" value="1"/>
</dbReference>
<evidence type="ECO:0000256" key="11">
    <source>
        <dbReference type="ARBA" id="ARBA00034808"/>
    </source>
</evidence>
<dbReference type="Pfam" id="PF00270">
    <property type="entry name" value="DEAD"/>
    <property type="match status" value="1"/>
</dbReference>
<dbReference type="EMBL" id="LAZR01002261">
    <property type="protein sequence ID" value="KKN32309.1"/>
    <property type="molecule type" value="Genomic_DNA"/>
</dbReference>
<comment type="catalytic activity">
    <reaction evidence="12">
        <text>ATP + H2O = ADP + phosphate + H(+)</text>
        <dbReference type="Rhea" id="RHEA:13065"/>
        <dbReference type="ChEBI" id="CHEBI:15377"/>
        <dbReference type="ChEBI" id="CHEBI:15378"/>
        <dbReference type="ChEBI" id="CHEBI:30616"/>
        <dbReference type="ChEBI" id="CHEBI:43474"/>
        <dbReference type="ChEBI" id="CHEBI:456216"/>
        <dbReference type="EC" id="5.6.2.4"/>
    </reaction>
</comment>
<dbReference type="AlphaFoldDB" id="A0A0F9PQ49"/>
<accession>A0A0F9PQ49</accession>
<comment type="caution">
    <text evidence="14">The sequence shown here is derived from an EMBL/GenBank/DDBJ whole genome shotgun (WGS) entry which is preliminary data.</text>
</comment>
<feature type="non-terminal residue" evidence="14">
    <location>
        <position position="526"/>
    </location>
</feature>
<evidence type="ECO:0000256" key="12">
    <source>
        <dbReference type="ARBA" id="ARBA00048988"/>
    </source>
</evidence>
<dbReference type="PANTHER" id="PTHR30580">
    <property type="entry name" value="PRIMOSOMAL PROTEIN N"/>
    <property type="match status" value="1"/>
</dbReference>
<dbReference type="InterPro" id="IPR027417">
    <property type="entry name" value="P-loop_NTPase"/>
</dbReference>
<protein>
    <recommendedName>
        <fullName evidence="11">DNA 3'-5' helicase</fullName>
        <ecNumber evidence="11">5.6.2.4</ecNumber>
    </recommendedName>
</protein>
<dbReference type="InterPro" id="IPR042115">
    <property type="entry name" value="PriA_3primeBD_sf"/>
</dbReference>
<dbReference type="SMART" id="SM00487">
    <property type="entry name" value="DEXDc"/>
    <property type="match status" value="1"/>
</dbReference>
<evidence type="ECO:0000313" key="14">
    <source>
        <dbReference type="EMBL" id="KKN32309.1"/>
    </source>
</evidence>
<keyword evidence="2" id="KW-0235">DNA replication</keyword>
<dbReference type="FunFam" id="3.40.50.300:FF:000489">
    <property type="entry name" value="Primosome assembly protein PriA"/>
    <property type="match status" value="1"/>
</dbReference>
<dbReference type="GO" id="GO:0005524">
    <property type="term" value="F:ATP binding"/>
    <property type="evidence" value="ECO:0007669"/>
    <property type="project" value="UniProtKB-KW"/>
</dbReference>
<dbReference type="GO" id="GO:0003677">
    <property type="term" value="F:DNA binding"/>
    <property type="evidence" value="ECO:0007669"/>
    <property type="project" value="UniProtKB-KW"/>
</dbReference>
<dbReference type="GO" id="GO:0006269">
    <property type="term" value="P:DNA replication, synthesis of primer"/>
    <property type="evidence" value="ECO:0007669"/>
    <property type="project" value="UniProtKB-KW"/>
</dbReference>
<evidence type="ECO:0000256" key="4">
    <source>
        <dbReference type="ARBA" id="ARBA00022741"/>
    </source>
</evidence>
<name>A0A0F9PQ49_9ZZZZ</name>
<reference evidence="14" key="1">
    <citation type="journal article" date="2015" name="Nature">
        <title>Complex archaea that bridge the gap between prokaryotes and eukaryotes.</title>
        <authorList>
            <person name="Spang A."/>
            <person name="Saw J.H."/>
            <person name="Jorgensen S.L."/>
            <person name="Zaremba-Niedzwiedzka K."/>
            <person name="Martijn J."/>
            <person name="Lind A.E."/>
            <person name="van Eijk R."/>
            <person name="Schleper C."/>
            <person name="Guy L."/>
            <person name="Ettema T.J."/>
        </authorList>
    </citation>
    <scope>NUCLEOTIDE SEQUENCE</scope>
</reference>
<dbReference type="GO" id="GO:1990077">
    <property type="term" value="C:primosome complex"/>
    <property type="evidence" value="ECO:0007669"/>
    <property type="project" value="UniProtKB-KW"/>
</dbReference>
<dbReference type="GO" id="GO:0006302">
    <property type="term" value="P:double-strand break repair"/>
    <property type="evidence" value="ECO:0007669"/>
    <property type="project" value="InterPro"/>
</dbReference>
<keyword evidence="5" id="KW-0378">Hydrolase</keyword>
<evidence type="ECO:0000256" key="9">
    <source>
        <dbReference type="ARBA" id="ARBA00023125"/>
    </source>
</evidence>
<dbReference type="InterPro" id="IPR040498">
    <property type="entry name" value="PriA_CRR"/>
</dbReference>
<evidence type="ECO:0000256" key="10">
    <source>
        <dbReference type="ARBA" id="ARBA00023235"/>
    </source>
</evidence>
<dbReference type="SUPFAM" id="SSF52540">
    <property type="entry name" value="P-loop containing nucleoside triphosphate hydrolases"/>
    <property type="match status" value="1"/>
</dbReference>
<dbReference type="GO" id="GO:0046872">
    <property type="term" value="F:metal ion binding"/>
    <property type="evidence" value="ECO:0007669"/>
    <property type="project" value="UniProtKB-KW"/>
</dbReference>
<keyword evidence="4" id="KW-0547">Nucleotide-binding</keyword>
<feature type="domain" description="Helicase ATP-binding" evidence="13">
    <location>
        <begin position="208"/>
        <end position="374"/>
    </location>
</feature>
<dbReference type="Pfam" id="PF18319">
    <property type="entry name" value="Zn_ribbon_PriA"/>
    <property type="match status" value="1"/>
</dbReference>
<dbReference type="InterPro" id="IPR005259">
    <property type="entry name" value="PriA"/>
</dbReference>
<dbReference type="GO" id="GO:0006270">
    <property type="term" value="P:DNA replication initiation"/>
    <property type="evidence" value="ECO:0007669"/>
    <property type="project" value="TreeGrafter"/>
</dbReference>
<gene>
    <name evidence="14" type="ORF">LCGC14_0815280</name>
</gene>
<keyword evidence="3" id="KW-0479">Metal-binding</keyword>
<dbReference type="PANTHER" id="PTHR30580:SF0">
    <property type="entry name" value="PRIMOSOMAL PROTEIN N"/>
    <property type="match status" value="1"/>
</dbReference>
<evidence type="ECO:0000256" key="6">
    <source>
        <dbReference type="ARBA" id="ARBA00022806"/>
    </source>
</evidence>